<gene>
    <name evidence="3" type="ORF">H0235_015590</name>
</gene>
<dbReference type="AlphaFoldDB" id="A0A834K497"/>
<accession>A0A834K497</accession>
<comment type="caution">
    <text evidence="3">The sequence shown here is derived from an EMBL/GenBank/DDBJ whole genome shotgun (WGS) entry which is preliminary data.</text>
</comment>
<keyword evidence="4" id="KW-1185">Reference proteome</keyword>
<sequence length="524" mass="60016">MADALDLPGASSMQKMSTRTFRQKAQEFLSSRKYANNLVDIISQWDESSSSCLLTIETIFVEVLKRGDMFVEQTITLTISEPSPERRYINWLRNCYEEVWEKILLSIEKSRPTVQLQALTTALKLLAQEGKTPLEPTGTLGYYLPLHRLKPILMSLLSPEKDNINLINRFQEIAGYSDALYYTWKCLPSLTPKRQPREIYIKNLLELIDKLPLPKDTDENEICENKQLLCGSNGVATNCFTWDQASVRRSLNKVWACVMHWELTPQLHKQLLIVLLERVMPHLEKPILLTDFLMDSLDADGPIGLLALQGVFLLVTKHNLEYPNIFTKLYSMFEPEIFHTKYKARLFYLSDLFLSSTHLPEALVAAFAKRLARLTLVAPPEDILIILLFVGNLLLRHPGLKRLIDHPQGGELISEEGTGTGDPFLMEERDPLLSNALLSSLWEIKALQWHILPSIATAARFIREPLPSVEYDMASALERTGGHMFDRELRNKVKDIMLTFERPDSMALPKGDRLLQYWQLTSIH</sequence>
<dbReference type="PANTHER" id="PTHR12455">
    <property type="entry name" value="NUCLEOLAR COMPLEX PROTEIN 4"/>
    <property type="match status" value="1"/>
</dbReference>
<dbReference type="GO" id="GO:0042254">
    <property type="term" value="P:ribosome biogenesis"/>
    <property type="evidence" value="ECO:0007669"/>
    <property type="project" value="InterPro"/>
</dbReference>
<protein>
    <recommendedName>
        <fullName evidence="2">CCAAT-binding factor domain-containing protein</fullName>
    </recommendedName>
</protein>
<dbReference type="GO" id="GO:0030692">
    <property type="term" value="C:Noc4p-Nop14p complex"/>
    <property type="evidence" value="ECO:0007669"/>
    <property type="project" value="TreeGrafter"/>
</dbReference>
<dbReference type="Pfam" id="PF03914">
    <property type="entry name" value="CBF"/>
    <property type="match status" value="1"/>
</dbReference>
<evidence type="ECO:0000313" key="4">
    <source>
        <dbReference type="Proteomes" id="UP000600918"/>
    </source>
</evidence>
<comment type="similarity">
    <text evidence="1">Belongs to the CBF/MAK21 family.</text>
</comment>
<dbReference type="Proteomes" id="UP000600918">
    <property type="component" value="Unassembled WGS sequence"/>
</dbReference>
<dbReference type="PANTHER" id="PTHR12455:SF0">
    <property type="entry name" value="NUCLEOLAR COMPLEX PROTEIN 4 HOMOLOG"/>
    <property type="match status" value="1"/>
</dbReference>
<evidence type="ECO:0000256" key="1">
    <source>
        <dbReference type="ARBA" id="ARBA00007797"/>
    </source>
</evidence>
<dbReference type="EMBL" id="JACSDY010000018">
    <property type="protein sequence ID" value="KAF7399853.1"/>
    <property type="molecule type" value="Genomic_DNA"/>
</dbReference>
<feature type="domain" description="CCAAT-binding factor" evidence="2">
    <location>
        <begin position="305"/>
        <end position="459"/>
    </location>
</feature>
<evidence type="ECO:0000259" key="2">
    <source>
        <dbReference type="Pfam" id="PF03914"/>
    </source>
</evidence>
<reference evidence="3" key="1">
    <citation type="journal article" date="2020" name="G3 (Bethesda)">
        <title>High-Quality Assemblies for Three Invasive Social Wasps from the &lt;i&gt;Vespula&lt;/i&gt; Genus.</title>
        <authorList>
            <person name="Harrop T.W.R."/>
            <person name="Guhlin J."/>
            <person name="McLaughlin G.M."/>
            <person name="Permina E."/>
            <person name="Stockwell P."/>
            <person name="Gilligan J."/>
            <person name="Le Lec M.F."/>
            <person name="Gruber M.A.M."/>
            <person name="Quinn O."/>
            <person name="Lovegrove M."/>
            <person name="Duncan E.J."/>
            <person name="Remnant E.J."/>
            <person name="Van Eeckhoven J."/>
            <person name="Graham B."/>
            <person name="Knapp R.A."/>
            <person name="Langford K.W."/>
            <person name="Kronenberg Z."/>
            <person name="Press M.O."/>
            <person name="Eacker S.M."/>
            <person name="Wilson-Rankin E.E."/>
            <person name="Purcell J."/>
            <person name="Lester P.J."/>
            <person name="Dearden P.K."/>
        </authorList>
    </citation>
    <scope>NUCLEOTIDE SEQUENCE</scope>
    <source>
        <strain evidence="3">Volc-1</strain>
    </source>
</reference>
<dbReference type="InterPro" id="IPR005612">
    <property type="entry name" value="CCAAT-binding_factor"/>
</dbReference>
<name>A0A834K497_VESPE</name>
<dbReference type="OrthoDB" id="10263185at2759"/>
<evidence type="ECO:0000313" key="3">
    <source>
        <dbReference type="EMBL" id="KAF7399853.1"/>
    </source>
</evidence>
<organism evidence="3 4">
    <name type="scientific">Vespula pensylvanica</name>
    <name type="common">Western yellow jacket</name>
    <name type="synonym">Wasp</name>
    <dbReference type="NCBI Taxonomy" id="30213"/>
    <lineage>
        <taxon>Eukaryota</taxon>
        <taxon>Metazoa</taxon>
        <taxon>Ecdysozoa</taxon>
        <taxon>Arthropoda</taxon>
        <taxon>Hexapoda</taxon>
        <taxon>Insecta</taxon>
        <taxon>Pterygota</taxon>
        <taxon>Neoptera</taxon>
        <taxon>Endopterygota</taxon>
        <taxon>Hymenoptera</taxon>
        <taxon>Apocrita</taxon>
        <taxon>Aculeata</taxon>
        <taxon>Vespoidea</taxon>
        <taxon>Vespidae</taxon>
        <taxon>Vespinae</taxon>
        <taxon>Vespula</taxon>
    </lineage>
</organism>
<dbReference type="InterPro" id="IPR027193">
    <property type="entry name" value="Noc4"/>
</dbReference>
<proteinExistence type="inferred from homology"/>
<dbReference type="GO" id="GO:0032040">
    <property type="term" value="C:small-subunit processome"/>
    <property type="evidence" value="ECO:0007669"/>
    <property type="project" value="TreeGrafter"/>
</dbReference>